<feature type="domain" description="Glucosamine/galactosamine-6-phosphate isomerase" evidence="8">
    <location>
        <begin position="13"/>
        <end position="217"/>
    </location>
</feature>
<comment type="caution">
    <text evidence="9">The sequence shown here is derived from an EMBL/GenBank/DDBJ whole genome shotgun (WGS) entry which is preliminary data.</text>
</comment>
<comment type="function">
    <text evidence="2 7">Hydrolysis of 6-phosphogluconolactone to 6-phosphogluconate.</text>
</comment>
<gene>
    <name evidence="7 9" type="primary">pgl</name>
    <name evidence="9" type="ORF">F1599_04280</name>
</gene>
<dbReference type="EMBL" id="VWRN01000016">
    <property type="protein sequence ID" value="KAA6129757.1"/>
    <property type="molecule type" value="Genomic_DNA"/>
</dbReference>
<reference evidence="9 10" key="1">
    <citation type="submission" date="2019-09" db="EMBL/GenBank/DDBJ databases">
        <title>Isolation of a novel species in the genus Cupriavidus from patients with sepsis using whole genome sequencing.</title>
        <authorList>
            <person name="Kweon O.J."/>
            <person name="Lee M.-K."/>
        </authorList>
    </citation>
    <scope>NUCLEOTIDE SEQUENCE [LARGE SCALE GENOMIC DNA]</scope>
    <source>
        <strain evidence="9 10">MKL-01</strain>
    </source>
</reference>
<dbReference type="PANTHER" id="PTHR11054">
    <property type="entry name" value="6-PHOSPHOGLUCONOLACTONASE"/>
    <property type="match status" value="1"/>
</dbReference>
<dbReference type="Gene3D" id="3.40.50.1360">
    <property type="match status" value="1"/>
</dbReference>
<comment type="pathway">
    <text evidence="3 7">Carbohydrate degradation; pentose phosphate pathway; D-ribulose 5-phosphate from D-glucose 6-phosphate (oxidative stage): step 2/3.</text>
</comment>
<dbReference type="NCBIfam" id="TIGR01198">
    <property type="entry name" value="pgl"/>
    <property type="match status" value="1"/>
</dbReference>
<dbReference type="InterPro" id="IPR006148">
    <property type="entry name" value="Glc/Gal-6P_isomerase"/>
</dbReference>
<comment type="catalytic activity">
    <reaction evidence="1 7">
        <text>6-phospho-D-glucono-1,5-lactone + H2O = 6-phospho-D-gluconate + H(+)</text>
        <dbReference type="Rhea" id="RHEA:12556"/>
        <dbReference type="ChEBI" id="CHEBI:15377"/>
        <dbReference type="ChEBI" id="CHEBI:15378"/>
        <dbReference type="ChEBI" id="CHEBI:57955"/>
        <dbReference type="ChEBI" id="CHEBI:58759"/>
        <dbReference type="EC" id="3.1.1.31"/>
    </reaction>
</comment>
<dbReference type="SUPFAM" id="SSF100950">
    <property type="entry name" value="NagB/RpiA/CoA transferase-like"/>
    <property type="match status" value="1"/>
</dbReference>
<evidence type="ECO:0000313" key="9">
    <source>
        <dbReference type="EMBL" id="KAA6129757.1"/>
    </source>
</evidence>
<evidence type="ECO:0000256" key="1">
    <source>
        <dbReference type="ARBA" id="ARBA00000832"/>
    </source>
</evidence>
<dbReference type="CDD" id="cd01400">
    <property type="entry name" value="6PGL"/>
    <property type="match status" value="1"/>
</dbReference>
<dbReference type="Pfam" id="PF01182">
    <property type="entry name" value="Glucosamine_iso"/>
    <property type="match status" value="1"/>
</dbReference>
<evidence type="ECO:0000256" key="6">
    <source>
        <dbReference type="ARBA" id="ARBA00020337"/>
    </source>
</evidence>
<protein>
    <recommendedName>
        <fullName evidence="6 7">6-phosphogluconolactonase</fullName>
        <shortName evidence="7">6PGL</shortName>
        <ecNumber evidence="5 7">3.1.1.31</ecNumber>
    </recommendedName>
</protein>
<dbReference type="PANTHER" id="PTHR11054:SF0">
    <property type="entry name" value="6-PHOSPHOGLUCONOLACTONASE"/>
    <property type="match status" value="1"/>
</dbReference>
<evidence type="ECO:0000313" key="10">
    <source>
        <dbReference type="Proteomes" id="UP000324324"/>
    </source>
</evidence>
<dbReference type="GO" id="GO:0005975">
    <property type="term" value="P:carbohydrate metabolic process"/>
    <property type="evidence" value="ECO:0007669"/>
    <property type="project" value="UniProtKB-UniRule"/>
</dbReference>
<evidence type="ECO:0000256" key="4">
    <source>
        <dbReference type="ARBA" id="ARBA00010662"/>
    </source>
</evidence>
<evidence type="ECO:0000256" key="5">
    <source>
        <dbReference type="ARBA" id="ARBA00013198"/>
    </source>
</evidence>
<proteinExistence type="inferred from homology"/>
<dbReference type="GO" id="GO:0017057">
    <property type="term" value="F:6-phosphogluconolactonase activity"/>
    <property type="evidence" value="ECO:0007669"/>
    <property type="project" value="UniProtKB-UniRule"/>
</dbReference>
<sequence length="226" mass="24052">MRRFEHPSLLDQAEALAASVSHALDLAIQDRGHAVLAVSGGRSPVPMFERLRYRPVRWDAVTITLVDERAVPPGHEDSNARLVQEHLLRDAAAAASFVPLIADAVEASEPARAVVRLNAAFRQPDVAVLGMGEDGHTASLFADAPELGEALNGDTPCYVVTRPASAPHARVTLNLAALLAAERVFLAFAGAAKAEVFERALQEPGPALPVGLVASRHRHGFDVFTA</sequence>
<dbReference type="AlphaFoldDB" id="A0A5M8B1Q6"/>
<evidence type="ECO:0000256" key="3">
    <source>
        <dbReference type="ARBA" id="ARBA00004961"/>
    </source>
</evidence>
<name>A0A5M8B1Q6_9BURK</name>
<comment type="similarity">
    <text evidence="4 7">Belongs to the glucosamine/galactosamine-6-phosphate isomerase family. 6-phosphogluconolactonase subfamily.</text>
</comment>
<keyword evidence="10" id="KW-1185">Reference proteome</keyword>
<evidence type="ECO:0000256" key="7">
    <source>
        <dbReference type="RuleBase" id="RU365095"/>
    </source>
</evidence>
<accession>A0A5M8B1Q6</accession>
<dbReference type="InterPro" id="IPR005900">
    <property type="entry name" value="6-phosphogluconolactonase_DevB"/>
</dbReference>
<dbReference type="UniPathway" id="UPA00115">
    <property type="reaction ID" value="UER00409"/>
</dbReference>
<evidence type="ECO:0000256" key="2">
    <source>
        <dbReference type="ARBA" id="ARBA00002681"/>
    </source>
</evidence>
<organism evidence="9 10">
    <name type="scientific">Cupriavidus cauae</name>
    <dbReference type="NCBI Taxonomy" id="2608999"/>
    <lineage>
        <taxon>Bacteria</taxon>
        <taxon>Pseudomonadati</taxon>
        <taxon>Pseudomonadota</taxon>
        <taxon>Betaproteobacteria</taxon>
        <taxon>Burkholderiales</taxon>
        <taxon>Burkholderiaceae</taxon>
        <taxon>Cupriavidus</taxon>
    </lineage>
</organism>
<dbReference type="InterPro" id="IPR037171">
    <property type="entry name" value="NagB/RpiA_transferase-like"/>
</dbReference>
<evidence type="ECO:0000259" key="8">
    <source>
        <dbReference type="Pfam" id="PF01182"/>
    </source>
</evidence>
<dbReference type="Proteomes" id="UP000324324">
    <property type="component" value="Unassembled WGS sequence"/>
</dbReference>
<dbReference type="InterPro" id="IPR039104">
    <property type="entry name" value="6PGL"/>
</dbReference>
<keyword evidence="7 9" id="KW-0378">Hydrolase</keyword>
<dbReference type="RefSeq" id="WP_150082301.1">
    <property type="nucleotide sequence ID" value="NZ_CP080294.1"/>
</dbReference>
<dbReference type="GO" id="GO:0006098">
    <property type="term" value="P:pentose-phosphate shunt"/>
    <property type="evidence" value="ECO:0007669"/>
    <property type="project" value="UniProtKB-UniPathway"/>
</dbReference>
<dbReference type="EC" id="3.1.1.31" evidence="5 7"/>